<dbReference type="KEGG" id="apac:S7S_08915"/>
<accession>A0A0B4XPK3</accession>
<dbReference type="InterPro" id="IPR012675">
    <property type="entry name" value="Beta-grasp_dom_sf"/>
</dbReference>
<dbReference type="Gene3D" id="3.10.20.30">
    <property type="match status" value="1"/>
</dbReference>
<dbReference type="Pfam" id="PF02597">
    <property type="entry name" value="ThiS"/>
    <property type="match status" value="1"/>
</dbReference>
<dbReference type="HOGENOM" id="CLU_114601_4_0_6"/>
<dbReference type="OrthoDB" id="9801945at2"/>
<dbReference type="AlphaFoldDB" id="A0A0B4XPK3"/>
<dbReference type="STRING" id="391936.S7S_08915"/>
<evidence type="ECO:0000313" key="2">
    <source>
        <dbReference type="Proteomes" id="UP000006764"/>
    </source>
</evidence>
<dbReference type="InterPro" id="IPR003749">
    <property type="entry name" value="ThiS/MoaD-like"/>
</dbReference>
<proteinExistence type="predicted"/>
<dbReference type="CDD" id="cd00754">
    <property type="entry name" value="Ubl_MoaD"/>
    <property type="match status" value="1"/>
</dbReference>
<dbReference type="Proteomes" id="UP000006764">
    <property type="component" value="Chromosome"/>
</dbReference>
<organism evidence="1 2">
    <name type="scientific">Isoalcanivorax pacificus W11-5</name>
    <dbReference type="NCBI Taxonomy" id="391936"/>
    <lineage>
        <taxon>Bacteria</taxon>
        <taxon>Pseudomonadati</taxon>
        <taxon>Pseudomonadota</taxon>
        <taxon>Gammaproteobacteria</taxon>
        <taxon>Oceanospirillales</taxon>
        <taxon>Alcanivoracaceae</taxon>
        <taxon>Isoalcanivorax</taxon>
    </lineage>
</organism>
<protein>
    <submittedName>
        <fullName evidence="1">Molybdenum cofactor biosynthesis protein D</fullName>
    </submittedName>
</protein>
<name>A0A0B4XPK3_9GAMM</name>
<keyword evidence="2" id="KW-1185">Reference proteome</keyword>
<reference evidence="1 2" key="1">
    <citation type="journal article" date="2012" name="J. Bacteriol.">
        <title>Genome sequence of an alkane-degrading bacterium, Alcanivorax pacificus type strain W11-5, isolated from deep sea sediment.</title>
        <authorList>
            <person name="Lai Q."/>
            <person name="Shao Z."/>
        </authorList>
    </citation>
    <scope>NUCLEOTIDE SEQUENCE [LARGE SCALE GENOMIC DNA]</scope>
    <source>
        <strain evidence="1 2">W11-5</strain>
    </source>
</reference>
<dbReference type="InterPro" id="IPR016155">
    <property type="entry name" value="Mopterin_synth/thiamin_S_b"/>
</dbReference>
<gene>
    <name evidence="1" type="ORF">S7S_08915</name>
</gene>
<dbReference type="SUPFAM" id="SSF54285">
    <property type="entry name" value="MoaD/ThiS"/>
    <property type="match status" value="1"/>
</dbReference>
<dbReference type="EMBL" id="CP004387">
    <property type="protein sequence ID" value="AJD48197.1"/>
    <property type="molecule type" value="Genomic_DNA"/>
</dbReference>
<dbReference type="RefSeq" id="WP_008737643.1">
    <property type="nucleotide sequence ID" value="NZ_CP004387.1"/>
</dbReference>
<evidence type="ECO:0000313" key="1">
    <source>
        <dbReference type="EMBL" id="AJD48197.1"/>
    </source>
</evidence>
<sequence length="83" mass="8952">MITVRFFAGVREALQTDALQWPHRPDLTVAALRTQLADLDPLWSAQLGSARLLMCAVNEVMASPETALNDGDVVAFFPPVTGG</sequence>